<keyword evidence="6 7" id="KW-0472">Membrane</keyword>
<evidence type="ECO:0000256" key="6">
    <source>
        <dbReference type="ARBA" id="ARBA00023136"/>
    </source>
</evidence>
<feature type="transmembrane region" description="Helical" evidence="7">
    <location>
        <begin position="232"/>
        <end position="257"/>
    </location>
</feature>
<keyword evidence="3" id="KW-1003">Cell membrane</keyword>
<reference evidence="10 11" key="1">
    <citation type="submission" date="2019-06" db="EMBL/GenBank/DDBJ databases">
        <title>Saccharibacillus brassicae sp. nov., an endophytic bacterium isolated from Chinese cabbage seeds (Brassica pekinensis).</title>
        <authorList>
            <person name="Jiang L."/>
            <person name="Lee J."/>
            <person name="Kim S.W."/>
        </authorList>
    </citation>
    <scope>NUCLEOTIDE SEQUENCE [LARGE SCALE GENOMIC DNA]</scope>
    <source>
        <strain evidence="11">KCTC 43072 / ATSA2</strain>
    </source>
</reference>
<feature type="transmembrane region" description="Helical" evidence="7">
    <location>
        <begin position="187"/>
        <end position="211"/>
    </location>
</feature>
<evidence type="ECO:0000256" key="1">
    <source>
        <dbReference type="ARBA" id="ARBA00004651"/>
    </source>
</evidence>
<feature type="transmembrane region" description="Helical" evidence="7">
    <location>
        <begin position="138"/>
        <end position="158"/>
    </location>
</feature>
<dbReference type="PANTHER" id="PTHR30193:SF37">
    <property type="entry name" value="INNER MEMBRANE ABC TRANSPORTER PERMEASE PROTEIN YCJO"/>
    <property type="match status" value="1"/>
</dbReference>
<dbReference type="InterPro" id="IPR051393">
    <property type="entry name" value="ABC_transporter_permease"/>
</dbReference>
<evidence type="ECO:0000256" key="8">
    <source>
        <dbReference type="SAM" id="MobiDB-lite"/>
    </source>
</evidence>
<gene>
    <name evidence="10" type="ORF">FFV09_14310</name>
</gene>
<evidence type="ECO:0000256" key="7">
    <source>
        <dbReference type="RuleBase" id="RU363032"/>
    </source>
</evidence>
<evidence type="ECO:0000313" key="11">
    <source>
        <dbReference type="Proteomes" id="UP000316968"/>
    </source>
</evidence>
<dbReference type="CDD" id="cd06261">
    <property type="entry name" value="TM_PBP2"/>
    <property type="match status" value="1"/>
</dbReference>
<feature type="transmembrane region" description="Helical" evidence="7">
    <location>
        <begin position="40"/>
        <end position="60"/>
    </location>
</feature>
<dbReference type="Proteomes" id="UP000316968">
    <property type="component" value="Chromosome"/>
</dbReference>
<dbReference type="SUPFAM" id="SSF161098">
    <property type="entry name" value="MetI-like"/>
    <property type="match status" value="1"/>
</dbReference>
<dbReference type="AlphaFoldDB" id="A0A4Y6V649"/>
<dbReference type="GO" id="GO:0055085">
    <property type="term" value="P:transmembrane transport"/>
    <property type="evidence" value="ECO:0007669"/>
    <property type="project" value="InterPro"/>
</dbReference>
<proteinExistence type="inferred from homology"/>
<dbReference type="Gene3D" id="1.10.3720.10">
    <property type="entry name" value="MetI-like"/>
    <property type="match status" value="1"/>
</dbReference>
<evidence type="ECO:0000259" key="9">
    <source>
        <dbReference type="PROSITE" id="PS50928"/>
    </source>
</evidence>
<keyword evidence="4 7" id="KW-0812">Transmembrane</keyword>
<dbReference type="KEGG" id="saca:FFV09_14310"/>
<feature type="region of interest" description="Disordered" evidence="8">
    <location>
        <begin position="1"/>
        <end position="28"/>
    </location>
</feature>
<evidence type="ECO:0000256" key="3">
    <source>
        <dbReference type="ARBA" id="ARBA00022475"/>
    </source>
</evidence>
<dbReference type="EMBL" id="CP041217">
    <property type="protein sequence ID" value="QDH23785.1"/>
    <property type="molecule type" value="Genomic_DNA"/>
</dbReference>
<feature type="domain" description="ABC transmembrane type-1" evidence="9">
    <location>
        <begin position="97"/>
        <end position="313"/>
    </location>
</feature>
<keyword evidence="11" id="KW-1185">Reference proteome</keyword>
<protein>
    <submittedName>
        <fullName evidence="10">Sugar ABC transporter permease</fullName>
    </submittedName>
</protein>
<dbReference type="GO" id="GO:0005886">
    <property type="term" value="C:plasma membrane"/>
    <property type="evidence" value="ECO:0007669"/>
    <property type="project" value="UniProtKB-SubCell"/>
</dbReference>
<dbReference type="InterPro" id="IPR035906">
    <property type="entry name" value="MetI-like_sf"/>
</dbReference>
<comment type="similarity">
    <text evidence="7">Belongs to the binding-protein-dependent transport system permease family.</text>
</comment>
<dbReference type="PANTHER" id="PTHR30193">
    <property type="entry name" value="ABC TRANSPORTER PERMEASE PROTEIN"/>
    <property type="match status" value="1"/>
</dbReference>
<organism evidence="10 11">
    <name type="scientific">Saccharibacillus brassicae</name>
    <dbReference type="NCBI Taxonomy" id="2583377"/>
    <lineage>
        <taxon>Bacteria</taxon>
        <taxon>Bacillati</taxon>
        <taxon>Bacillota</taxon>
        <taxon>Bacilli</taxon>
        <taxon>Bacillales</taxon>
        <taxon>Paenibacillaceae</taxon>
        <taxon>Saccharibacillus</taxon>
    </lineage>
</organism>
<dbReference type="OrthoDB" id="9788108at2"/>
<dbReference type="Pfam" id="PF00528">
    <property type="entry name" value="BPD_transp_1"/>
    <property type="match status" value="1"/>
</dbReference>
<keyword evidence="2 7" id="KW-0813">Transport</keyword>
<evidence type="ECO:0000256" key="5">
    <source>
        <dbReference type="ARBA" id="ARBA00022989"/>
    </source>
</evidence>
<dbReference type="PROSITE" id="PS50928">
    <property type="entry name" value="ABC_TM1"/>
    <property type="match status" value="1"/>
</dbReference>
<feature type="transmembrane region" description="Helical" evidence="7">
    <location>
        <begin position="107"/>
        <end position="126"/>
    </location>
</feature>
<keyword evidence="5 7" id="KW-1133">Transmembrane helix</keyword>
<evidence type="ECO:0000313" key="10">
    <source>
        <dbReference type="EMBL" id="QDH23785.1"/>
    </source>
</evidence>
<evidence type="ECO:0000256" key="2">
    <source>
        <dbReference type="ARBA" id="ARBA00022448"/>
    </source>
</evidence>
<sequence length="324" mass="35398">MKNSPPLPLEQKRPTGRGTRAAGISGEPSKAASLGRWREGALAVAFIAPALLLFGIFLFYPLAQSVYLSLHSTNPRGQVANFVGLANFRNLFQSPGFPNSLMVTLKFILLTVPASLAFALVFAAVCRSRIRGMRLFRFVFALPIAVSVSTGSIMWMVLFHPTLGTLNYLLGKIGLTPVQWLTDPNMALLSISLMTVWMNVGFLFILLLGGMQGVPEEIYESAKIDGSGPVRTFWRLTLPLVSPTLFFASVTSVIGAFQAFGQINILTKGGPVNSTNVLVFKLYEDAFVNFRFGVGSAQALVLFAIVLLITVLQFVFAERKVHYQ</sequence>
<feature type="transmembrane region" description="Helical" evidence="7">
    <location>
        <begin position="297"/>
        <end position="317"/>
    </location>
</feature>
<dbReference type="InterPro" id="IPR000515">
    <property type="entry name" value="MetI-like"/>
</dbReference>
<comment type="subcellular location">
    <subcellularLocation>
        <location evidence="1 7">Cell membrane</location>
        <topology evidence="1 7">Multi-pass membrane protein</topology>
    </subcellularLocation>
</comment>
<evidence type="ECO:0000256" key="4">
    <source>
        <dbReference type="ARBA" id="ARBA00022692"/>
    </source>
</evidence>
<accession>A0A4Y6V649</accession>
<name>A0A4Y6V649_SACBS</name>